<evidence type="ECO:0000313" key="3">
    <source>
        <dbReference type="Proteomes" id="UP001465976"/>
    </source>
</evidence>
<keyword evidence="1" id="KW-0812">Transmembrane</keyword>
<protein>
    <recommendedName>
        <fullName evidence="4">7TM GPCR serpentine receptor class x (Srx) domain-containing protein</fullName>
    </recommendedName>
</protein>
<dbReference type="Proteomes" id="UP001465976">
    <property type="component" value="Unassembled WGS sequence"/>
</dbReference>
<sequence>MPILRCFVIWGSNRRISAALAMVVCIINDVGAAASSIWLSSSQHRTWQSSKVRTFSGLALGFLGCHALTNLFITSLIIGRILWVSRQTPLGAGERSTTKRKFNTIVSIFLESGLLYLLALMIYFACPVITVVTGTKVDSGSIMIQVAGIVPTLIIVRANKVTSPSSRETEAETELDDLSPVFSNIISLTGTAGGSKDDAIASREDI</sequence>
<keyword evidence="1" id="KW-1133">Transmembrane helix</keyword>
<feature type="transmembrane region" description="Helical" evidence="1">
    <location>
        <begin position="58"/>
        <end position="83"/>
    </location>
</feature>
<keyword evidence="3" id="KW-1185">Reference proteome</keyword>
<evidence type="ECO:0000313" key="2">
    <source>
        <dbReference type="EMBL" id="KAL0574830.1"/>
    </source>
</evidence>
<reference evidence="2 3" key="1">
    <citation type="submission" date="2024-02" db="EMBL/GenBank/DDBJ databases">
        <title>A draft genome for the cacao thread blight pathogen Marasmius crinis-equi.</title>
        <authorList>
            <person name="Cohen S.P."/>
            <person name="Baruah I.K."/>
            <person name="Amoako-Attah I."/>
            <person name="Bukari Y."/>
            <person name="Meinhardt L.W."/>
            <person name="Bailey B.A."/>
        </authorList>
    </citation>
    <scope>NUCLEOTIDE SEQUENCE [LARGE SCALE GENOMIC DNA]</scope>
    <source>
        <strain evidence="2 3">GH-76</strain>
    </source>
</reference>
<dbReference type="EMBL" id="JBAHYK010000361">
    <property type="protein sequence ID" value="KAL0574830.1"/>
    <property type="molecule type" value="Genomic_DNA"/>
</dbReference>
<name>A0ABR3FI31_9AGAR</name>
<feature type="transmembrane region" description="Helical" evidence="1">
    <location>
        <begin position="142"/>
        <end position="159"/>
    </location>
</feature>
<accession>A0ABR3FI31</accession>
<organism evidence="2 3">
    <name type="scientific">Marasmius crinis-equi</name>
    <dbReference type="NCBI Taxonomy" id="585013"/>
    <lineage>
        <taxon>Eukaryota</taxon>
        <taxon>Fungi</taxon>
        <taxon>Dikarya</taxon>
        <taxon>Basidiomycota</taxon>
        <taxon>Agaricomycotina</taxon>
        <taxon>Agaricomycetes</taxon>
        <taxon>Agaricomycetidae</taxon>
        <taxon>Agaricales</taxon>
        <taxon>Marasmiineae</taxon>
        <taxon>Marasmiaceae</taxon>
        <taxon>Marasmius</taxon>
    </lineage>
</organism>
<feature type="transmembrane region" description="Helical" evidence="1">
    <location>
        <begin position="104"/>
        <end position="130"/>
    </location>
</feature>
<proteinExistence type="predicted"/>
<keyword evidence="1" id="KW-0472">Membrane</keyword>
<evidence type="ECO:0008006" key="4">
    <source>
        <dbReference type="Google" id="ProtNLM"/>
    </source>
</evidence>
<gene>
    <name evidence="2" type="ORF">V5O48_007128</name>
</gene>
<evidence type="ECO:0000256" key="1">
    <source>
        <dbReference type="SAM" id="Phobius"/>
    </source>
</evidence>
<comment type="caution">
    <text evidence="2">The sequence shown here is derived from an EMBL/GenBank/DDBJ whole genome shotgun (WGS) entry which is preliminary data.</text>
</comment>